<dbReference type="OrthoDB" id="9794241at2"/>
<dbReference type="InterPro" id="IPR015996">
    <property type="entry name" value="UCP028451"/>
</dbReference>
<dbReference type="RefSeq" id="WP_079702618.1">
    <property type="nucleotide sequence ID" value="NZ_FUYR01000002.1"/>
</dbReference>
<dbReference type="Proteomes" id="UP000189981">
    <property type="component" value="Unassembled WGS sequence"/>
</dbReference>
<dbReference type="PANTHER" id="PTHR36452">
    <property type="entry name" value="CHROMOSOME 12, WHOLE GENOME SHOTGUN SEQUENCE"/>
    <property type="match status" value="1"/>
</dbReference>
<dbReference type="STRING" id="572036.SAMN05661099_2083"/>
<dbReference type="AlphaFoldDB" id="A0A1T5D0L2"/>
<organism evidence="1 2">
    <name type="scientific">Daejeonella lutea</name>
    <dbReference type="NCBI Taxonomy" id="572036"/>
    <lineage>
        <taxon>Bacteria</taxon>
        <taxon>Pseudomonadati</taxon>
        <taxon>Bacteroidota</taxon>
        <taxon>Sphingobacteriia</taxon>
        <taxon>Sphingobacteriales</taxon>
        <taxon>Sphingobacteriaceae</taxon>
        <taxon>Daejeonella</taxon>
    </lineage>
</organism>
<evidence type="ECO:0000313" key="2">
    <source>
        <dbReference type="Proteomes" id="UP000189981"/>
    </source>
</evidence>
<reference evidence="2" key="1">
    <citation type="submission" date="2017-02" db="EMBL/GenBank/DDBJ databases">
        <authorList>
            <person name="Varghese N."/>
            <person name="Submissions S."/>
        </authorList>
    </citation>
    <scope>NUCLEOTIDE SEQUENCE [LARGE SCALE GENOMIC DNA]</scope>
    <source>
        <strain evidence="2">DSM 22385</strain>
    </source>
</reference>
<sequence>MIKPATFNFLKDLAKNNNREWFQENKGRHDEARNNVLEFVGELIMELSKIDKTISADLDPKTCVMRIYRDVRFSLNKTPYKTNFGAGISQQGKNFNGPGYYLHIHPEESFVAGGCWMPEAEMLKSIRQEIDYSGNDFRDIVTAPDFKEYFGEPDQEYKLKTMPKGYSADHPDIKYLKLKSFTFTHSMDPKELTRNDAVEAVINGFERLHPFMIFLRNAIS</sequence>
<dbReference type="Pfam" id="PF09365">
    <property type="entry name" value="DUF2461"/>
    <property type="match status" value="1"/>
</dbReference>
<proteinExistence type="predicted"/>
<dbReference type="InterPro" id="IPR012808">
    <property type="entry name" value="CHP02453"/>
</dbReference>
<dbReference type="EMBL" id="FUYR01000002">
    <property type="protein sequence ID" value="SKB65146.1"/>
    <property type="molecule type" value="Genomic_DNA"/>
</dbReference>
<keyword evidence="2" id="KW-1185">Reference proteome</keyword>
<evidence type="ECO:0000313" key="1">
    <source>
        <dbReference type="EMBL" id="SKB65146.1"/>
    </source>
</evidence>
<dbReference type="NCBIfam" id="TIGR02453">
    <property type="entry name" value="TIGR02453 family protein"/>
    <property type="match status" value="1"/>
</dbReference>
<gene>
    <name evidence="1" type="ORF">SAMN05661099_2083</name>
</gene>
<accession>A0A1T5D0L2</accession>
<dbReference type="PIRSF" id="PIRSF028451">
    <property type="entry name" value="UCP028451"/>
    <property type="match status" value="1"/>
</dbReference>
<protein>
    <submittedName>
        <fullName evidence="1">TIGR02453 family protein</fullName>
    </submittedName>
</protein>
<name>A0A1T5D0L2_9SPHI</name>
<dbReference type="PANTHER" id="PTHR36452:SF1">
    <property type="entry name" value="DUF2461 DOMAIN-CONTAINING PROTEIN"/>
    <property type="match status" value="1"/>
</dbReference>